<dbReference type="AlphaFoldDB" id="A0A847S4J5"/>
<reference evidence="1 2" key="1">
    <citation type="submission" date="2020-04" db="EMBL/GenBank/DDBJ databases">
        <authorList>
            <person name="Yin C."/>
        </authorList>
    </citation>
    <scope>NUCLEOTIDE SEQUENCE [LARGE SCALE GENOMIC DNA]</scope>
    <source>
        <strain evidence="1 2">Ak56</strain>
    </source>
</reference>
<evidence type="ECO:0000313" key="1">
    <source>
        <dbReference type="EMBL" id="NLR78200.1"/>
    </source>
</evidence>
<evidence type="ECO:0000313" key="2">
    <source>
        <dbReference type="Proteomes" id="UP000552864"/>
    </source>
</evidence>
<comment type="caution">
    <text evidence="1">The sequence shown here is derived from an EMBL/GenBank/DDBJ whole genome shotgun (WGS) entry which is preliminary data.</text>
</comment>
<dbReference type="EMBL" id="JABAHZ010000001">
    <property type="protein sequence ID" value="NLR78200.1"/>
    <property type="molecule type" value="Genomic_DNA"/>
</dbReference>
<dbReference type="RefSeq" id="WP_168737545.1">
    <property type="nucleotide sequence ID" value="NZ_JABAHZ010000001.1"/>
</dbReference>
<proteinExistence type="predicted"/>
<organism evidence="1 2">
    <name type="scientific">Chitinophaga eiseniae</name>
    <dbReference type="NCBI Taxonomy" id="634771"/>
    <lineage>
        <taxon>Bacteria</taxon>
        <taxon>Pseudomonadati</taxon>
        <taxon>Bacteroidota</taxon>
        <taxon>Chitinophagia</taxon>
        <taxon>Chitinophagales</taxon>
        <taxon>Chitinophagaceae</taxon>
        <taxon>Chitinophaga</taxon>
    </lineage>
</organism>
<evidence type="ECO:0008006" key="3">
    <source>
        <dbReference type="Google" id="ProtNLM"/>
    </source>
</evidence>
<name>A0A847S4J5_9BACT</name>
<sequence>MKKLTLKAFQLGAAEVLTRDQLKNVLGGDGSNTSGTRCVVYCCDSSNNCGPGTTLPGVSSCTSNENCQDIAVKGGATCPSGYYVAALCKG</sequence>
<gene>
    <name evidence="1" type="ORF">HGH91_06165</name>
</gene>
<protein>
    <recommendedName>
        <fullName evidence="3">Natural product</fullName>
    </recommendedName>
</protein>
<dbReference type="Proteomes" id="UP000552864">
    <property type="component" value="Unassembled WGS sequence"/>
</dbReference>
<keyword evidence="2" id="KW-1185">Reference proteome</keyword>
<accession>A0A847S4J5</accession>